<name>A0A8X7C9I8_9ARAC</name>
<evidence type="ECO:0000256" key="1">
    <source>
        <dbReference type="SAM" id="MobiDB-lite"/>
    </source>
</evidence>
<accession>A0A8X7C9I8</accession>
<evidence type="ECO:0008006" key="4">
    <source>
        <dbReference type="Google" id="ProtNLM"/>
    </source>
</evidence>
<dbReference type="OrthoDB" id="8057069at2759"/>
<gene>
    <name evidence="2" type="ORF">TNIN_445031</name>
</gene>
<dbReference type="Proteomes" id="UP000886998">
    <property type="component" value="Unassembled WGS sequence"/>
</dbReference>
<evidence type="ECO:0000313" key="3">
    <source>
        <dbReference type="Proteomes" id="UP000886998"/>
    </source>
</evidence>
<protein>
    <recommendedName>
        <fullName evidence="4">CCHC-type domain-containing protein</fullName>
    </recommendedName>
</protein>
<proteinExistence type="predicted"/>
<feature type="compositionally biased region" description="Polar residues" evidence="1">
    <location>
        <begin position="27"/>
        <end position="41"/>
    </location>
</feature>
<feature type="region of interest" description="Disordered" evidence="1">
    <location>
        <begin position="1"/>
        <end position="42"/>
    </location>
</feature>
<sequence>MLAEKLDSYKNVKPSSLKSTKLPKPQELNTRFSRNTGNPQFRKSHSFRVEKNVSGNHNSTFANPSYMPAWNTNTGCHPSISCYGCGNPGFIKAKCPKCSQKKRVHLSTPYRCLLVLPPQ</sequence>
<feature type="compositionally biased region" description="Basic and acidic residues" evidence="1">
    <location>
        <begin position="1"/>
        <end position="10"/>
    </location>
</feature>
<comment type="caution">
    <text evidence="2">The sequence shown here is derived from an EMBL/GenBank/DDBJ whole genome shotgun (WGS) entry which is preliminary data.</text>
</comment>
<keyword evidence="3" id="KW-1185">Reference proteome</keyword>
<dbReference type="AlphaFoldDB" id="A0A8X7C9I8"/>
<feature type="compositionally biased region" description="Low complexity" evidence="1">
    <location>
        <begin position="13"/>
        <end position="25"/>
    </location>
</feature>
<dbReference type="EMBL" id="BMAV01013383">
    <property type="protein sequence ID" value="GFY61035.1"/>
    <property type="molecule type" value="Genomic_DNA"/>
</dbReference>
<organism evidence="2 3">
    <name type="scientific">Trichonephila inaurata madagascariensis</name>
    <dbReference type="NCBI Taxonomy" id="2747483"/>
    <lineage>
        <taxon>Eukaryota</taxon>
        <taxon>Metazoa</taxon>
        <taxon>Ecdysozoa</taxon>
        <taxon>Arthropoda</taxon>
        <taxon>Chelicerata</taxon>
        <taxon>Arachnida</taxon>
        <taxon>Araneae</taxon>
        <taxon>Araneomorphae</taxon>
        <taxon>Entelegynae</taxon>
        <taxon>Araneoidea</taxon>
        <taxon>Nephilidae</taxon>
        <taxon>Trichonephila</taxon>
        <taxon>Trichonephila inaurata</taxon>
    </lineage>
</organism>
<reference evidence="2" key="1">
    <citation type="submission" date="2020-08" db="EMBL/GenBank/DDBJ databases">
        <title>Multicomponent nature underlies the extraordinary mechanical properties of spider dragline silk.</title>
        <authorList>
            <person name="Kono N."/>
            <person name="Nakamura H."/>
            <person name="Mori M."/>
            <person name="Yoshida Y."/>
            <person name="Ohtoshi R."/>
            <person name="Malay A.D."/>
            <person name="Moran D.A.P."/>
            <person name="Tomita M."/>
            <person name="Numata K."/>
            <person name="Arakawa K."/>
        </authorList>
    </citation>
    <scope>NUCLEOTIDE SEQUENCE</scope>
</reference>
<evidence type="ECO:0000313" key="2">
    <source>
        <dbReference type="EMBL" id="GFY61035.1"/>
    </source>
</evidence>